<name>A0A8B6FRT4_MYTGA</name>
<evidence type="ECO:0000313" key="2">
    <source>
        <dbReference type="Proteomes" id="UP000596742"/>
    </source>
</evidence>
<reference evidence="1" key="1">
    <citation type="submission" date="2018-11" db="EMBL/GenBank/DDBJ databases">
        <authorList>
            <person name="Alioto T."/>
            <person name="Alioto T."/>
        </authorList>
    </citation>
    <scope>NUCLEOTIDE SEQUENCE</scope>
</reference>
<gene>
    <name evidence="1" type="ORF">MGAL_10B091251</name>
</gene>
<dbReference type="AlphaFoldDB" id="A0A8B6FRT4"/>
<dbReference type="EMBL" id="UYJE01007203">
    <property type="protein sequence ID" value="VDI52602.1"/>
    <property type="molecule type" value="Genomic_DNA"/>
</dbReference>
<sequence>MPFTENLLSNICECCNQNILTEEIILFTISGSTKEKNKWLQVLSHHLPLA</sequence>
<comment type="caution">
    <text evidence="1">The sequence shown here is derived from an EMBL/GenBank/DDBJ whole genome shotgun (WGS) entry which is preliminary data.</text>
</comment>
<keyword evidence="2" id="KW-1185">Reference proteome</keyword>
<evidence type="ECO:0000313" key="1">
    <source>
        <dbReference type="EMBL" id="VDI52602.1"/>
    </source>
</evidence>
<organism evidence="1 2">
    <name type="scientific">Mytilus galloprovincialis</name>
    <name type="common">Mediterranean mussel</name>
    <dbReference type="NCBI Taxonomy" id="29158"/>
    <lineage>
        <taxon>Eukaryota</taxon>
        <taxon>Metazoa</taxon>
        <taxon>Spiralia</taxon>
        <taxon>Lophotrochozoa</taxon>
        <taxon>Mollusca</taxon>
        <taxon>Bivalvia</taxon>
        <taxon>Autobranchia</taxon>
        <taxon>Pteriomorphia</taxon>
        <taxon>Mytilida</taxon>
        <taxon>Mytiloidea</taxon>
        <taxon>Mytilidae</taxon>
        <taxon>Mytilinae</taxon>
        <taxon>Mytilus</taxon>
    </lineage>
</organism>
<dbReference type="Proteomes" id="UP000596742">
    <property type="component" value="Unassembled WGS sequence"/>
</dbReference>
<proteinExistence type="predicted"/>
<protein>
    <submittedName>
        <fullName evidence="1">Uncharacterized protein</fullName>
    </submittedName>
</protein>
<accession>A0A8B6FRT4</accession>